<protein>
    <submittedName>
        <fullName evidence="1">Uncharacterized protein</fullName>
    </submittedName>
</protein>
<evidence type="ECO:0000313" key="2">
    <source>
        <dbReference type="Proteomes" id="UP001159363"/>
    </source>
</evidence>
<evidence type="ECO:0000313" key="1">
    <source>
        <dbReference type="EMBL" id="KAJ8865528.1"/>
    </source>
</evidence>
<keyword evidence="2" id="KW-1185">Reference proteome</keyword>
<dbReference type="Proteomes" id="UP001159363">
    <property type="component" value="Chromosome 16"/>
</dbReference>
<sequence length="423" mass="47386">MLHTHTWESCRTMPLDNRLSRKCPLSMLNNTIAAPLPHIRKLLYDSQRCSYSHVGFVPDDAVCRWFFSGFYRPATSSGIIPTSGNLRVLPFPLHYNISAAAYSHMGIVPDEAACPIKHSATPYSHVGIVLDDAAGRRVISGISHYHCSILPILLYIHTWESIWMTPLCYSIITRGNRAGRCHWPAGIPGILPLPLLFNTIAAPYSHVVALNLQVGIIPDDSTGWPDFWRCHFRCCIIKTLLHQHMWDSCRTMSLFDGFSRGSPVPYNTSSAPYSYVCIIPEVAGSRRVFSGYLPLSCHITPALLNTHTWKSLSRCRWSTGLIGDLVFHLQYNTSAVPYSHVGIVLDYAQCCSILTRENHAGRFRWSACYLGDHPFPMHYNTSAAPYSLVGIVPFDAFGLSVFSGNYSFPCTIIPALLHTHTWE</sequence>
<comment type="caution">
    <text evidence="1">The sequence shown here is derived from an EMBL/GenBank/DDBJ whole genome shotgun (WGS) entry which is preliminary data.</text>
</comment>
<accession>A0ABQ9G2G9</accession>
<dbReference type="EMBL" id="JARBHB010000017">
    <property type="protein sequence ID" value="KAJ8865528.1"/>
    <property type="molecule type" value="Genomic_DNA"/>
</dbReference>
<gene>
    <name evidence="1" type="ORF">PR048_033048</name>
</gene>
<name>A0ABQ9G2G9_9NEOP</name>
<organism evidence="1 2">
    <name type="scientific">Dryococelus australis</name>
    <dbReference type="NCBI Taxonomy" id="614101"/>
    <lineage>
        <taxon>Eukaryota</taxon>
        <taxon>Metazoa</taxon>
        <taxon>Ecdysozoa</taxon>
        <taxon>Arthropoda</taxon>
        <taxon>Hexapoda</taxon>
        <taxon>Insecta</taxon>
        <taxon>Pterygota</taxon>
        <taxon>Neoptera</taxon>
        <taxon>Polyneoptera</taxon>
        <taxon>Phasmatodea</taxon>
        <taxon>Verophasmatodea</taxon>
        <taxon>Anareolatae</taxon>
        <taxon>Phasmatidae</taxon>
        <taxon>Eurycanthinae</taxon>
        <taxon>Dryococelus</taxon>
    </lineage>
</organism>
<reference evidence="1 2" key="1">
    <citation type="submission" date="2023-02" db="EMBL/GenBank/DDBJ databases">
        <title>LHISI_Scaffold_Assembly.</title>
        <authorList>
            <person name="Stuart O.P."/>
            <person name="Cleave R."/>
            <person name="Magrath M.J.L."/>
            <person name="Mikheyev A.S."/>
        </authorList>
    </citation>
    <scope>NUCLEOTIDE SEQUENCE [LARGE SCALE GENOMIC DNA]</scope>
    <source>
        <strain evidence="1">Daus_M_001</strain>
        <tissue evidence="1">Leg muscle</tissue>
    </source>
</reference>
<proteinExistence type="predicted"/>